<comment type="catalytic activity">
    <reaction evidence="1">
        <text>Hydrolysis of terminal, non-reducing alpha-D-galactose residues in alpha-D-galactosides, including galactose oligosaccharides, galactomannans and galactolipids.</text>
        <dbReference type="EC" id="3.2.1.22"/>
    </reaction>
</comment>
<dbReference type="AlphaFoldDB" id="A0A919SBW7"/>
<dbReference type="PRINTS" id="PR00743">
    <property type="entry name" value="GLHYDRLASE36"/>
</dbReference>
<dbReference type="GO" id="GO:0016052">
    <property type="term" value="P:carbohydrate catabolic process"/>
    <property type="evidence" value="ECO:0007669"/>
    <property type="project" value="InterPro"/>
</dbReference>
<evidence type="ECO:0000313" key="9">
    <source>
        <dbReference type="Proteomes" id="UP000681340"/>
    </source>
</evidence>
<name>A0A919SBW7_9ACTN</name>
<dbReference type="InterPro" id="IPR031705">
    <property type="entry name" value="Glyco_hydro_36_C"/>
</dbReference>
<dbReference type="Pfam" id="PF16875">
    <property type="entry name" value="Glyco_hydro_36N"/>
    <property type="match status" value="1"/>
</dbReference>
<reference evidence="8" key="1">
    <citation type="submission" date="2021-03" db="EMBL/GenBank/DDBJ databases">
        <title>Whole genome shotgun sequence of Actinoplanes auranticolor NBRC 12245.</title>
        <authorList>
            <person name="Komaki H."/>
            <person name="Tamura T."/>
        </authorList>
    </citation>
    <scope>NUCLEOTIDE SEQUENCE</scope>
    <source>
        <strain evidence="8">NBRC 12245</strain>
    </source>
</reference>
<protein>
    <recommendedName>
        <fullName evidence="2">alpha-galactosidase</fullName>
        <ecNumber evidence="2">3.2.1.22</ecNumber>
    </recommendedName>
</protein>
<comment type="caution">
    <text evidence="8">The sequence shown here is derived from an EMBL/GenBank/DDBJ whole genome shotgun (WGS) entry which is preliminary data.</text>
</comment>
<dbReference type="Gene3D" id="2.70.98.60">
    <property type="entry name" value="alpha-galactosidase from lactobacil brevis"/>
    <property type="match status" value="1"/>
</dbReference>
<dbReference type="Proteomes" id="UP000681340">
    <property type="component" value="Unassembled WGS sequence"/>
</dbReference>
<dbReference type="InterPro" id="IPR038417">
    <property type="entry name" value="Alpga-gal_N_sf"/>
</dbReference>
<evidence type="ECO:0000313" key="8">
    <source>
        <dbReference type="EMBL" id="GIM68160.1"/>
    </source>
</evidence>
<dbReference type="InterPro" id="IPR002252">
    <property type="entry name" value="Glyco_hydro_36"/>
</dbReference>
<feature type="domain" description="Glycosyl hydrolase family 36 C-terminal" evidence="6">
    <location>
        <begin position="623"/>
        <end position="702"/>
    </location>
</feature>
<dbReference type="InterPro" id="IPR000111">
    <property type="entry name" value="Glyco_hydro_27/36_CS"/>
</dbReference>
<dbReference type="InterPro" id="IPR017853">
    <property type="entry name" value="GH"/>
</dbReference>
<dbReference type="Gene3D" id="3.20.20.70">
    <property type="entry name" value="Aldolase class I"/>
    <property type="match status" value="1"/>
</dbReference>
<dbReference type="EC" id="3.2.1.22" evidence="2"/>
<evidence type="ECO:0000256" key="1">
    <source>
        <dbReference type="ARBA" id="ARBA00001255"/>
    </source>
</evidence>
<sequence>MIIALTAAGVTVLIDGTAGRLPAVTYWGPALPELDEEQAEALVAAAQPVTGSNDPDVRPRIAVLPGHDTGWTGRPGLRGSFAGAGWSPAFGVTGLTVDDVPVGAFHAGGTGRVEARAVDDAGRLELRLTLELLPTGLLRAHAAVRNLAGEPYALDDLVLALPVPAEATELLDFTGRHNQERVPVRTPFPAGTHLRESRKGRTGADSAYVLHAGTAGFGFAAGRIWAVHTAWSGNHTHYAEQVHSGERLLGGGELLLPGEIRLATGESYESPWLYAAYGDGLDQIARRFHRHLRSREPEVSTRRPVTLNVWEAVYFDHDTDRLIDLAERAAAAGVERYVLDDGWFGSRRDDTSGLGDWVVSPQVWPAGLHPLVDRVRALGLQFGLWFEPEMVNPDSDVARTHPEWIMSARAAWPVEARTQQVLNLGIPEAYEHVRNQILAVLREYDIGYLKWDHNRDLVEAGDRTRGGRPGVHAQTLAFYRLLDEIRAAHPELEIESCSSGGARVDLAVLERTDRVWVSDNIDPHDRQRMMRWTTQLVPPEYLGSHIASGRSHVTGRRHDLAFRAGTAIFGHLGIEWDLAEATASETAELREWVAFYQRERDLLLGGDLVRLDGYEERVLVHGVVAPDRSRALFAMAVTDSIAPDPGARLRLRDLDPQARYRIRPVIIGPEPSGLIAPRWWGPDRSGRILTGAALEHAGVASPRVHPDQVLLYAVDRVQPRGSAGTRSPGSDDDPS</sequence>
<evidence type="ECO:0000256" key="2">
    <source>
        <dbReference type="ARBA" id="ARBA00012755"/>
    </source>
</evidence>
<feature type="region of interest" description="Disordered" evidence="5">
    <location>
        <begin position="715"/>
        <end position="735"/>
    </location>
</feature>
<dbReference type="Gene3D" id="2.60.40.1180">
    <property type="entry name" value="Golgi alpha-mannosidase II"/>
    <property type="match status" value="1"/>
</dbReference>
<dbReference type="GO" id="GO:0004557">
    <property type="term" value="F:alpha-galactosidase activity"/>
    <property type="evidence" value="ECO:0007669"/>
    <property type="project" value="UniProtKB-EC"/>
</dbReference>
<dbReference type="InterPro" id="IPR031704">
    <property type="entry name" value="Glyco_hydro_36_N"/>
</dbReference>
<dbReference type="PANTHER" id="PTHR43053:SF3">
    <property type="entry name" value="ALPHA-GALACTOSIDASE C-RELATED"/>
    <property type="match status" value="1"/>
</dbReference>
<keyword evidence="4" id="KW-0326">Glycosidase</keyword>
<keyword evidence="3" id="KW-0378">Hydrolase</keyword>
<feature type="domain" description="Glycosyl hydrolase family 36 N-terminal" evidence="7">
    <location>
        <begin position="21"/>
        <end position="263"/>
    </location>
</feature>
<gene>
    <name evidence="8" type="ORF">Aau02nite_30410</name>
</gene>
<proteinExistence type="predicted"/>
<evidence type="ECO:0000256" key="5">
    <source>
        <dbReference type="SAM" id="MobiDB-lite"/>
    </source>
</evidence>
<evidence type="ECO:0000256" key="4">
    <source>
        <dbReference type="ARBA" id="ARBA00023295"/>
    </source>
</evidence>
<dbReference type="InterPro" id="IPR013780">
    <property type="entry name" value="Glyco_hydro_b"/>
</dbReference>
<evidence type="ECO:0000259" key="6">
    <source>
        <dbReference type="Pfam" id="PF16874"/>
    </source>
</evidence>
<evidence type="ECO:0000256" key="3">
    <source>
        <dbReference type="ARBA" id="ARBA00022801"/>
    </source>
</evidence>
<keyword evidence="9" id="KW-1185">Reference proteome</keyword>
<accession>A0A919SBW7</accession>
<dbReference type="Pfam" id="PF02065">
    <property type="entry name" value="Melibiase"/>
    <property type="match status" value="1"/>
</dbReference>
<dbReference type="Pfam" id="PF16874">
    <property type="entry name" value="Glyco_hydro_36C"/>
    <property type="match status" value="1"/>
</dbReference>
<dbReference type="CDD" id="cd14791">
    <property type="entry name" value="GH36"/>
    <property type="match status" value="1"/>
</dbReference>
<dbReference type="InterPro" id="IPR050985">
    <property type="entry name" value="Alpha-glycosidase_related"/>
</dbReference>
<dbReference type="FunFam" id="3.20.20.70:FF:000118">
    <property type="entry name" value="Alpha-galactosidase"/>
    <property type="match status" value="1"/>
</dbReference>
<dbReference type="RefSeq" id="WP_212989035.1">
    <property type="nucleotide sequence ID" value="NZ_BAABEA010000008.1"/>
</dbReference>
<dbReference type="SUPFAM" id="SSF51445">
    <property type="entry name" value="(Trans)glycosidases"/>
    <property type="match status" value="1"/>
</dbReference>
<dbReference type="PANTHER" id="PTHR43053">
    <property type="entry name" value="GLYCOSIDASE FAMILY 31"/>
    <property type="match status" value="1"/>
</dbReference>
<dbReference type="EMBL" id="BOQL01000024">
    <property type="protein sequence ID" value="GIM68160.1"/>
    <property type="molecule type" value="Genomic_DNA"/>
</dbReference>
<evidence type="ECO:0000259" key="7">
    <source>
        <dbReference type="Pfam" id="PF16875"/>
    </source>
</evidence>
<organism evidence="8 9">
    <name type="scientific">Actinoplanes auranticolor</name>
    <dbReference type="NCBI Taxonomy" id="47988"/>
    <lineage>
        <taxon>Bacteria</taxon>
        <taxon>Bacillati</taxon>
        <taxon>Actinomycetota</taxon>
        <taxon>Actinomycetes</taxon>
        <taxon>Micromonosporales</taxon>
        <taxon>Micromonosporaceae</taxon>
        <taxon>Actinoplanes</taxon>
    </lineage>
</organism>
<dbReference type="PROSITE" id="PS00512">
    <property type="entry name" value="ALPHA_GALACTOSIDASE"/>
    <property type="match status" value="1"/>
</dbReference>
<dbReference type="InterPro" id="IPR013785">
    <property type="entry name" value="Aldolase_TIM"/>
</dbReference>